<name>A0ABS3B0A5_9FIRM</name>
<keyword evidence="4" id="KW-0472">Membrane</keyword>
<dbReference type="Pfam" id="PF19277">
    <property type="entry name" value="GPAT_C"/>
    <property type="match status" value="1"/>
</dbReference>
<comment type="subcellular location">
    <subcellularLocation>
        <location evidence="1">Endomembrane system</location>
        <topology evidence="1">Peripheral membrane protein</topology>
    </subcellularLocation>
</comment>
<evidence type="ECO:0000313" key="8">
    <source>
        <dbReference type="Proteomes" id="UP000765003"/>
    </source>
</evidence>
<dbReference type="Proteomes" id="UP000765003">
    <property type="component" value="Unassembled WGS sequence"/>
</dbReference>
<evidence type="ECO:0000256" key="5">
    <source>
        <dbReference type="ARBA" id="ARBA00023315"/>
    </source>
</evidence>
<reference evidence="7" key="1">
    <citation type="submission" date="2021-02" db="EMBL/GenBank/DDBJ databases">
        <title>Activity-based single-cell genomes from oceanic crustal fluid captures similar information to metagenomic and metatranscriptomic surveys with orders of magnitude less sampling.</title>
        <authorList>
            <person name="D'Angelo T.S."/>
            <person name="Orcutt B.N."/>
        </authorList>
    </citation>
    <scope>NUCLEOTIDE SEQUENCE [LARGE SCALE GENOMIC DNA]</scope>
    <source>
        <strain evidence="7">AH-315-E05</strain>
    </source>
</reference>
<dbReference type="PANTHER" id="PTHR12563:SF17">
    <property type="entry name" value="DIHYDROXYACETONE PHOSPHATE ACYLTRANSFERASE"/>
    <property type="match status" value="1"/>
</dbReference>
<gene>
    <name evidence="7" type="ORF">JYT19_00030</name>
</gene>
<dbReference type="SUPFAM" id="SSF69593">
    <property type="entry name" value="Glycerol-3-phosphate (1)-acyltransferase"/>
    <property type="match status" value="1"/>
</dbReference>
<sequence length="868" mass="99956">MKNSLAKLNDFDSVLERGMPKYYNLLFKQIKKRILSRIRYPKKRAEKIEELSQTGTVVFVHKTRNTIWHLALSCALFKIKLPLARFSAGLHAPFVRPFKLFLRAIAKIKWGPSDKVAKQEWLLTECVRLNYPAELFLRKPKHFFSNKTSFETNYVCALVALQKKQEKPIFLVPHLLCLRSSPPRFEPTAIDLIFGSNVEPGLIRSLLRIIFCKNFAKWEVSEEFNLKTFVEEKKHLSDLTIAKKVRFHLLRKIAEMERIFYGPSLKSHERLRLDAIRDTQLQNYYKHLIKQTGISKQKLIKKTKNYYDEIAARFDMDVIRIMDKVLNLVWNKIYDGISWDSNDIKKLRDLSSKGPLIIIPSHKSHIDYLVMSQVLYSEGIMPPHIAAGENLSFFPLGYLFRRCGAYFIRRSFRGDPLYPKVVRAYINQLLKEGKTQEFFIEGTRSRSGKILPPRLGLLSIMVDCLLKGKTKEAFFIPASISYEKLVEAQNYREELEGKDKSSESAASLVKSTKILKNRYGRVFVNFDEPISFNDFLKKRGLSKENINNFSKEEVVKALAYSISSKINRCSIITVTSLVITALIGSHKRTLCKPMLYLFVKRILRHIKAISNSKVNLSKGLNTNLNEQIDYALSLFVSDNLLNEEKVEKTTYYRISEKNALSLDFYKNNLLHHLVPDSIISTAFIALGGTRGRGIDKSAVFSLAQHLSKIFKFEFIFPTGKSFADIFHSHLEYAKKTNLIYFDGEKIYMTNFRSSLLKIQFATKLIANFVDSYLVCARKLSIIIPKVSSKKALTAKLLENIKSSYLGGMVEYPESASKDIVNNAISLFTEIKVLNFVNKSPALGDIESLHKLQEIKKTLQLAHYKRDDR</sequence>
<keyword evidence="3" id="KW-0808">Transferase</keyword>
<evidence type="ECO:0000256" key="4">
    <source>
        <dbReference type="ARBA" id="ARBA00023136"/>
    </source>
</evidence>
<comment type="caution">
    <text evidence="7">The sequence shown here is derived from an EMBL/GenBank/DDBJ whole genome shotgun (WGS) entry which is preliminary data.</text>
</comment>
<organism evidence="7 8">
    <name type="scientific">Sulfobacillus acidophilus</name>
    <dbReference type="NCBI Taxonomy" id="53633"/>
    <lineage>
        <taxon>Bacteria</taxon>
        <taxon>Bacillati</taxon>
        <taxon>Bacillota</taxon>
        <taxon>Clostridia</taxon>
        <taxon>Eubacteriales</taxon>
        <taxon>Clostridiales Family XVII. Incertae Sedis</taxon>
        <taxon>Sulfobacillus</taxon>
    </lineage>
</organism>
<evidence type="ECO:0000256" key="3">
    <source>
        <dbReference type="ARBA" id="ARBA00022679"/>
    </source>
</evidence>
<evidence type="ECO:0000313" key="7">
    <source>
        <dbReference type="EMBL" id="MBN4077277.1"/>
    </source>
</evidence>
<evidence type="ECO:0000256" key="1">
    <source>
        <dbReference type="ARBA" id="ARBA00004184"/>
    </source>
</evidence>
<dbReference type="GO" id="GO:0016746">
    <property type="term" value="F:acyltransferase activity"/>
    <property type="evidence" value="ECO:0007669"/>
    <property type="project" value="UniProtKB-KW"/>
</dbReference>
<comment type="similarity">
    <text evidence="2">Belongs to the GPAT/DAPAT family.</text>
</comment>
<evidence type="ECO:0000259" key="6">
    <source>
        <dbReference type="SMART" id="SM00563"/>
    </source>
</evidence>
<evidence type="ECO:0000256" key="2">
    <source>
        <dbReference type="ARBA" id="ARBA00007937"/>
    </source>
</evidence>
<dbReference type="InterPro" id="IPR045520">
    <property type="entry name" value="GPAT/DHAPAT_C"/>
</dbReference>
<dbReference type="Pfam" id="PF01553">
    <property type="entry name" value="Acyltransferase"/>
    <property type="match status" value="1"/>
</dbReference>
<keyword evidence="5 7" id="KW-0012">Acyltransferase</keyword>
<dbReference type="PANTHER" id="PTHR12563">
    <property type="entry name" value="GLYCEROL-3-PHOSPHATE ACYLTRANSFERASE"/>
    <property type="match status" value="1"/>
</dbReference>
<keyword evidence="8" id="KW-1185">Reference proteome</keyword>
<dbReference type="InterPro" id="IPR022284">
    <property type="entry name" value="GPAT/DHAPAT"/>
</dbReference>
<accession>A0ABS3B0A5</accession>
<proteinExistence type="inferred from homology"/>
<dbReference type="EMBL" id="JAFITA010000001">
    <property type="protein sequence ID" value="MBN4077277.1"/>
    <property type="molecule type" value="Genomic_DNA"/>
</dbReference>
<dbReference type="PIRSF" id="PIRSF000437">
    <property type="entry name" value="GPAT_DHAPAT"/>
    <property type="match status" value="1"/>
</dbReference>
<dbReference type="InterPro" id="IPR041728">
    <property type="entry name" value="GPAT/DHAPAT_LPLAT"/>
</dbReference>
<dbReference type="InterPro" id="IPR002123">
    <property type="entry name" value="Plipid/glycerol_acylTrfase"/>
</dbReference>
<dbReference type="CDD" id="cd07993">
    <property type="entry name" value="LPLAT_DHAPAT-like"/>
    <property type="match status" value="1"/>
</dbReference>
<dbReference type="SMART" id="SM00563">
    <property type="entry name" value="PlsC"/>
    <property type="match status" value="1"/>
</dbReference>
<protein>
    <submittedName>
        <fullName evidence="7">1-acyl-sn-glycerol-3-phosphate acyltransferase</fullName>
    </submittedName>
</protein>
<feature type="domain" description="Phospholipid/glycerol acyltransferase" evidence="6">
    <location>
        <begin position="356"/>
        <end position="483"/>
    </location>
</feature>